<dbReference type="PROSITE" id="PS50077">
    <property type="entry name" value="HEAT_REPEAT"/>
    <property type="match status" value="1"/>
</dbReference>
<dbReference type="Gene3D" id="1.25.10.10">
    <property type="entry name" value="Leucine-rich Repeat Variant"/>
    <property type="match status" value="3"/>
</dbReference>
<dbReference type="RefSeq" id="WP_310902125.1">
    <property type="nucleotide sequence ID" value="NZ_JAMQOS010000008.1"/>
</dbReference>
<keyword evidence="4" id="KW-1185">Reference proteome</keyword>
<dbReference type="InterPro" id="IPR004155">
    <property type="entry name" value="PBS_lyase_HEAT"/>
</dbReference>
<name>A0ABU2FVZ9_9EURY</name>
<feature type="coiled-coil region" evidence="2">
    <location>
        <begin position="237"/>
        <end position="264"/>
    </location>
</feature>
<dbReference type="SMART" id="SM00567">
    <property type="entry name" value="EZ_HEAT"/>
    <property type="match status" value="3"/>
</dbReference>
<proteinExistence type="predicted"/>
<dbReference type="EMBL" id="JAMQOS010000008">
    <property type="protein sequence ID" value="MDS0284462.1"/>
    <property type="molecule type" value="Genomic_DNA"/>
</dbReference>
<accession>A0ABU2FVZ9</accession>
<evidence type="ECO:0000256" key="1">
    <source>
        <dbReference type="ARBA" id="ARBA00045876"/>
    </source>
</evidence>
<organism evidence="3 4">
    <name type="scientific">Haloarcula onubensis</name>
    <dbReference type="NCBI Taxonomy" id="2950539"/>
    <lineage>
        <taxon>Archaea</taxon>
        <taxon>Methanobacteriati</taxon>
        <taxon>Methanobacteriota</taxon>
        <taxon>Stenosarchaea group</taxon>
        <taxon>Halobacteria</taxon>
        <taxon>Halobacteriales</taxon>
        <taxon>Haloarculaceae</taxon>
        <taxon>Haloarcula</taxon>
    </lineage>
</organism>
<dbReference type="SUPFAM" id="SSF48371">
    <property type="entry name" value="ARM repeat"/>
    <property type="match status" value="1"/>
</dbReference>
<dbReference type="PANTHER" id="PTHR12697">
    <property type="entry name" value="PBS LYASE HEAT-LIKE PROTEIN"/>
    <property type="match status" value="1"/>
</dbReference>
<evidence type="ECO:0000313" key="3">
    <source>
        <dbReference type="EMBL" id="MDS0284462.1"/>
    </source>
</evidence>
<dbReference type="InterPro" id="IPR011989">
    <property type="entry name" value="ARM-like"/>
</dbReference>
<keyword evidence="2" id="KW-0175">Coiled coil</keyword>
<protein>
    <submittedName>
        <fullName evidence="3">HEAT repeat domain-containing protein</fullName>
    </submittedName>
</protein>
<dbReference type="Pfam" id="PF13646">
    <property type="entry name" value="HEAT_2"/>
    <property type="match status" value="1"/>
</dbReference>
<dbReference type="InterPro" id="IPR016024">
    <property type="entry name" value="ARM-type_fold"/>
</dbReference>
<evidence type="ECO:0000313" key="4">
    <source>
        <dbReference type="Proteomes" id="UP001268864"/>
    </source>
</evidence>
<sequence length="595" mass="63835">MTLVFAFDRDWTVDVNPHPRHEAVPLGWVRHLAHETDHTVYAIGNQTLAEEAAIPGVVDIVGRHDDAWDEWLGGKQPDGYYEQFPLRRERLSLIEDLHPDADGYIVIDDLDLSDVAGWEHYHAWDFVPAVEQGDIDPALPWARDPVTDGGRPTTAGVAPVDESHLSSWLSDHRDAQGFELTYSDADGVSTVLVSDISVAAVRLEEPSKAPGARCTPFAPGKDRFVVGIEAIKHVATLNISAEEAQRLTAQAETLTEEAVLLRRLAAANPSAVRVSPVLSVLDREATAPLQQREALQALRSIAGVHPEDCTPAVPILRSLLSDSDIISPDDALAILSSVGECSPGAIASATTVVTPYLDSNRVSARREAAACIAHIASADPSDAVDAVPGLATVIQDDADGTSDAVAALTDVASEYPEAVVPVAESLGTVVLDETQPDDVRLYATAALGRAVETDPSLSVDIVDDVAQLLTAENPRLRNNAVALLFDVSSVHTDAVEPFVDHIADLLTVEDAYTRVNASGTLARVAEDFPTSVEDVTPTFVDRLADDESAVRENACWALGYLRAADSEDALRERLQEDADKGVRARASWALSRLEA</sequence>
<evidence type="ECO:0000256" key="2">
    <source>
        <dbReference type="SAM" id="Coils"/>
    </source>
</evidence>
<dbReference type="Proteomes" id="UP001268864">
    <property type="component" value="Unassembled WGS sequence"/>
</dbReference>
<dbReference type="InterPro" id="IPR021133">
    <property type="entry name" value="HEAT_type_2"/>
</dbReference>
<comment type="function">
    <text evidence="1">Catalyzes the hydroxylation of the N(6)-(4-aminobutyl)-L-lysine intermediate produced by deoxyhypusine synthase/DHPS on a critical lysine of the eukaryotic translation initiation factor 5A/eIF-5A. This is the second step of the post-translational modification of that lysine into an unusual amino acid residue named hypusine. Hypusination is unique to mature eIF-5A factor and is essential for its function.</text>
</comment>
<reference evidence="3 4" key="1">
    <citation type="submission" date="2022-06" db="EMBL/GenBank/DDBJ databases">
        <title>Halomicroarcula sp. a new haloarchaeum isolate from saline soil.</title>
        <authorList>
            <person name="Strakova D."/>
            <person name="Galisteo C."/>
            <person name="Sanchez-Porro C."/>
            <person name="Ventosa A."/>
        </authorList>
    </citation>
    <scope>NUCLEOTIDE SEQUENCE [LARGE SCALE GENOMIC DNA]</scope>
    <source>
        <strain evidence="3 4">S3CR25-11</strain>
    </source>
</reference>
<comment type="caution">
    <text evidence="3">The sequence shown here is derived from an EMBL/GenBank/DDBJ whole genome shotgun (WGS) entry which is preliminary data.</text>
</comment>
<gene>
    <name evidence="3" type="ORF">NDI86_20405</name>
</gene>
<dbReference type="PANTHER" id="PTHR12697:SF5">
    <property type="entry name" value="DEOXYHYPUSINE HYDROXYLASE"/>
    <property type="match status" value="1"/>
</dbReference>